<accession>A0A1W2A788</accession>
<keyword evidence="2" id="KW-1185">Reference proteome</keyword>
<proteinExistence type="predicted"/>
<evidence type="ECO:0000313" key="1">
    <source>
        <dbReference type="EMBL" id="SMC56575.1"/>
    </source>
</evidence>
<sequence>MKNSLLILIVLLISGISFTQSYENLVPLKDVSQKVYFSKGAENRADKIVENFAEADTFFQNKFKVKADYTLLILNPMDWKTYAHPNAIYGIPHFLPDGRLVIAAENNDFWRRNMPPLEPLLKDISDQIGKIYTDETQRCLFALQNFLGGYARRFVHPNFHTQNF</sequence>
<dbReference type="STRING" id="1434700.SAMN06296427_1047"/>
<reference evidence="1 2" key="1">
    <citation type="submission" date="2017-04" db="EMBL/GenBank/DDBJ databases">
        <authorList>
            <person name="Afonso C.L."/>
            <person name="Miller P.J."/>
            <person name="Scott M.A."/>
            <person name="Spackman E."/>
            <person name="Goraichik I."/>
            <person name="Dimitrov K.M."/>
            <person name="Suarez D.L."/>
            <person name="Swayne D.E."/>
        </authorList>
    </citation>
    <scope>NUCLEOTIDE SEQUENCE [LARGE SCALE GENOMIC DNA]</scope>
    <source>
        <strain evidence="1 2">CGMCC 1.12708</strain>
    </source>
</reference>
<organism evidence="1 2">
    <name type="scientific">Moheibacter sediminis</name>
    <dbReference type="NCBI Taxonomy" id="1434700"/>
    <lineage>
        <taxon>Bacteria</taxon>
        <taxon>Pseudomonadati</taxon>
        <taxon>Bacteroidota</taxon>
        <taxon>Flavobacteriia</taxon>
        <taxon>Flavobacteriales</taxon>
        <taxon>Weeksellaceae</taxon>
        <taxon>Moheibacter</taxon>
    </lineage>
</organism>
<dbReference type="Proteomes" id="UP000192393">
    <property type="component" value="Unassembled WGS sequence"/>
</dbReference>
<name>A0A1W2A788_9FLAO</name>
<dbReference type="OrthoDB" id="834090at2"/>
<gene>
    <name evidence="1" type="ORF">SAMN06296427_1047</name>
</gene>
<protein>
    <submittedName>
        <fullName evidence="1">Uncharacterized protein</fullName>
    </submittedName>
</protein>
<evidence type="ECO:0000313" key="2">
    <source>
        <dbReference type="Proteomes" id="UP000192393"/>
    </source>
</evidence>
<dbReference type="AlphaFoldDB" id="A0A1W2A788"/>
<dbReference type="RefSeq" id="WP_159447465.1">
    <property type="nucleotide sequence ID" value="NZ_FWXS01000004.1"/>
</dbReference>
<dbReference type="EMBL" id="FWXS01000004">
    <property type="protein sequence ID" value="SMC56575.1"/>
    <property type="molecule type" value="Genomic_DNA"/>
</dbReference>